<gene>
    <name evidence="1" type="ORF">SFOMI_5260</name>
</gene>
<evidence type="ECO:0008006" key="3">
    <source>
        <dbReference type="Google" id="ProtNLM"/>
    </source>
</evidence>
<evidence type="ECO:0000313" key="2">
    <source>
        <dbReference type="Proteomes" id="UP000221538"/>
    </source>
</evidence>
<reference evidence="1 2" key="1">
    <citation type="journal article" date="2013" name="Biodegradation">
        <title>Occurrence of 4-tert-butylphenol (4-t-BP) biodegradation in an aquatic sample caused by the presence of Spirodela polyrrhiza and isolation of a 4-t-BP-utilizing bacterium.</title>
        <authorList>
            <person name="Ogata Y."/>
            <person name="Toyama T."/>
            <person name="Yu N."/>
            <person name="Wang X."/>
            <person name="Sei K."/>
            <person name="Ike M."/>
        </authorList>
    </citation>
    <scope>NUCLEOTIDE SEQUENCE [LARGE SCALE GENOMIC DNA]</scope>
    <source>
        <strain evidence="1 2">OMI</strain>
    </source>
</reference>
<reference evidence="1 2" key="2">
    <citation type="journal article" date="2013" name="Environ. Sci. Technol.">
        <title>The 4-tert-butylphenol-utilizing bacterium Sphingobium fuliginis OMI can degrade bisphenols via phenolic ring hydroxylation and meta-cleavage pathway.</title>
        <authorList>
            <person name="Ogata Y."/>
            <person name="Goda S."/>
            <person name="Toyama T."/>
            <person name="Sei K."/>
            <person name="Ike M."/>
        </authorList>
    </citation>
    <scope>NUCLEOTIDE SEQUENCE [LARGE SCALE GENOMIC DNA]</scope>
    <source>
        <strain evidence="1 2">OMI</strain>
    </source>
</reference>
<organism evidence="1 2">
    <name type="scientific">Sphingobium fuliginis (strain ATCC 27551)</name>
    <dbReference type="NCBI Taxonomy" id="336203"/>
    <lineage>
        <taxon>Bacteria</taxon>
        <taxon>Pseudomonadati</taxon>
        <taxon>Pseudomonadota</taxon>
        <taxon>Alphaproteobacteria</taxon>
        <taxon>Sphingomonadales</taxon>
        <taxon>Sphingomonadaceae</taxon>
        <taxon>Sphingobium</taxon>
    </lineage>
</organism>
<evidence type="ECO:0000313" key="1">
    <source>
        <dbReference type="EMBL" id="GAY24675.1"/>
    </source>
</evidence>
<dbReference type="AlphaFoldDB" id="A0A292ZP91"/>
<sequence length="44" mass="4876">MNPCPYNAQRPYWTNRFGASKEQLEEAVEAVGNSVDAVAAYLNT</sequence>
<dbReference type="RefSeq" id="WP_255309057.1">
    <property type="nucleotide sequence ID" value="NZ_BEWI01000034.1"/>
</dbReference>
<dbReference type="InterPro" id="IPR022037">
    <property type="entry name" value="DUF3606"/>
</dbReference>
<accession>A0A292ZP91</accession>
<dbReference type="Pfam" id="PF12244">
    <property type="entry name" value="DUF3606"/>
    <property type="match status" value="1"/>
</dbReference>
<dbReference type="EMBL" id="BEWI01000034">
    <property type="protein sequence ID" value="GAY24675.1"/>
    <property type="molecule type" value="Genomic_DNA"/>
</dbReference>
<comment type="caution">
    <text evidence="1">The sequence shown here is derived from an EMBL/GenBank/DDBJ whole genome shotgun (WGS) entry which is preliminary data.</text>
</comment>
<dbReference type="Proteomes" id="UP000221538">
    <property type="component" value="Unassembled WGS sequence"/>
</dbReference>
<proteinExistence type="predicted"/>
<protein>
    <recommendedName>
        <fullName evidence="3">DUF3606 domain-containing protein</fullName>
    </recommendedName>
</protein>
<name>A0A292ZP91_SPHSA</name>